<evidence type="ECO:0000256" key="4">
    <source>
        <dbReference type="ARBA" id="ARBA00022737"/>
    </source>
</evidence>
<dbReference type="HAMAP" id="MF_00463">
    <property type="entry name" value="RsxB_RnfB"/>
    <property type="match status" value="1"/>
</dbReference>
<dbReference type="RefSeq" id="WP_215759192.1">
    <property type="nucleotide sequence ID" value="NZ_JAHKBE010000007.1"/>
</dbReference>
<evidence type="ECO:0000256" key="6">
    <source>
        <dbReference type="ARBA" id="ARBA00022982"/>
    </source>
</evidence>
<comment type="similarity">
    <text evidence="10">Belongs to the 4Fe4S bacterial-type ferredoxin family. RnfB subfamily.</text>
</comment>
<feature type="binding site" evidence="10">
    <location>
        <position position="155"/>
    </location>
    <ligand>
        <name>[4Fe-4S] cluster</name>
        <dbReference type="ChEBI" id="CHEBI:49883"/>
        <label>3</label>
    </ligand>
</feature>
<feature type="domain" description="4Fe-4S ferredoxin-type" evidence="11">
    <location>
        <begin position="244"/>
        <end position="273"/>
    </location>
</feature>
<feature type="domain" description="4Fe-4S ferredoxin-type" evidence="11">
    <location>
        <begin position="167"/>
        <end position="196"/>
    </location>
</feature>
<evidence type="ECO:0000313" key="14">
    <source>
        <dbReference type="Proteomes" id="UP001487296"/>
    </source>
</evidence>
<gene>
    <name evidence="10" type="primary">rnfB</name>
    <name evidence="13" type="ORF">AAAT34_03270</name>
</gene>
<feature type="region of interest" description="Hydrophobic" evidence="10">
    <location>
        <begin position="1"/>
        <end position="26"/>
    </location>
</feature>
<dbReference type="InterPro" id="IPR050395">
    <property type="entry name" value="4Fe4S_Ferredoxin_RnfB"/>
</dbReference>
<feature type="binding site" evidence="10">
    <location>
        <position position="141"/>
    </location>
    <ligand>
        <name>[4Fe-4S] cluster</name>
        <dbReference type="ChEBI" id="CHEBI:49883"/>
        <label>2</label>
    </ligand>
</feature>
<evidence type="ECO:0000256" key="10">
    <source>
        <dbReference type="HAMAP-Rule" id="MF_00463"/>
    </source>
</evidence>
<feature type="domain" description="4Fe-4S ferredoxin-type" evidence="11">
    <location>
        <begin position="145"/>
        <end position="165"/>
    </location>
</feature>
<evidence type="ECO:0000256" key="9">
    <source>
        <dbReference type="ARBA" id="ARBA00023136"/>
    </source>
</evidence>
<evidence type="ECO:0000259" key="11">
    <source>
        <dbReference type="PROSITE" id="PS51379"/>
    </source>
</evidence>
<feature type="binding site" evidence="10">
    <location>
        <position position="182"/>
    </location>
    <ligand>
        <name>[4Fe-4S] cluster</name>
        <dbReference type="ChEBI" id="CHEBI:49883"/>
        <label>3</label>
    </ligand>
</feature>
<feature type="binding site" evidence="10">
    <location>
        <position position="151"/>
    </location>
    <ligand>
        <name>[4Fe-4S] cluster</name>
        <dbReference type="ChEBI" id="CHEBI:49883"/>
        <label>2</label>
    </ligand>
</feature>
<keyword evidence="5 10" id="KW-1278">Translocase</keyword>
<dbReference type="PANTHER" id="PTHR43560">
    <property type="entry name" value="ION-TRANSLOCATING OXIDOREDUCTASE COMPLEX SUBUNIT B"/>
    <property type="match status" value="1"/>
</dbReference>
<keyword evidence="9 10" id="KW-0472">Membrane</keyword>
<feature type="domain" description="4Fe-4S" evidence="12">
    <location>
        <begin position="32"/>
        <end position="95"/>
    </location>
</feature>
<keyword evidence="3 10" id="KW-0479">Metal-binding</keyword>
<feature type="binding site" evidence="10">
    <location>
        <position position="78"/>
    </location>
    <ligand>
        <name>[4Fe-4S] cluster</name>
        <dbReference type="ChEBI" id="CHEBI:49883"/>
        <label>1</label>
    </ligand>
</feature>
<evidence type="ECO:0000256" key="3">
    <source>
        <dbReference type="ARBA" id="ARBA00022723"/>
    </source>
</evidence>
<comment type="subunit">
    <text evidence="10">The complex is composed of six subunits: RnfA, RnfB, RnfC, RnfD, RnfE and RnfG.</text>
</comment>
<keyword evidence="8 10" id="KW-0411">Iron-sulfur</keyword>
<dbReference type="InterPro" id="IPR010207">
    <property type="entry name" value="Elect_transpt_cplx_RnfB/RsxB"/>
</dbReference>
<comment type="subcellular location">
    <subcellularLocation>
        <location evidence="10">Cell membrane</location>
    </subcellularLocation>
</comment>
<dbReference type="PROSITE" id="PS00198">
    <property type="entry name" value="4FE4S_FER_1"/>
    <property type="match status" value="2"/>
</dbReference>
<evidence type="ECO:0000256" key="5">
    <source>
        <dbReference type="ARBA" id="ARBA00022967"/>
    </source>
</evidence>
<dbReference type="InterPro" id="IPR017896">
    <property type="entry name" value="4Fe4S_Fe-S-bd"/>
</dbReference>
<reference evidence="13 14" key="1">
    <citation type="submission" date="2024-04" db="EMBL/GenBank/DDBJ databases">
        <title>Human intestinal bacterial collection.</title>
        <authorList>
            <person name="Pauvert C."/>
            <person name="Hitch T.C.A."/>
            <person name="Clavel T."/>
        </authorList>
    </citation>
    <scope>NUCLEOTIDE SEQUENCE [LARGE SCALE GENOMIC DNA]</scope>
    <source>
        <strain evidence="13 14">CLA-AA-H145</strain>
    </source>
</reference>
<dbReference type="NCBIfam" id="NF005504">
    <property type="entry name" value="PRK07118.1-3"/>
    <property type="match status" value="1"/>
</dbReference>
<dbReference type="Proteomes" id="UP001487296">
    <property type="component" value="Unassembled WGS sequence"/>
</dbReference>
<dbReference type="Gene3D" id="3.30.70.20">
    <property type="match status" value="2"/>
</dbReference>
<evidence type="ECO:0000259" key="12">
    <source>
        <dbReference type="PROSITE" id="PS51656"/>
    </source>
</evidence>
<keyword evidence="14" id="KW-1185">Reference proteome</keyword>
<keyword evidence="7 10" id="KW-0408">Iron</keyword>
<sequence length="290" mass="30195">MIFMLTAVIVLAVIALIAAVVLFVVSKKFAVEEDPRIGRVQEVLPGANCGGCGFAGCSGLATALVAGADKGSIEGLSCPVGGPTVMGQVADLLGMAIEASDPKVAVVRCNGGCESRPRVAEYDGLHTCAAMNATGAGETACGYGCLGCGDCAAACQFGGLRMNEETGLPEVDEDVCTACGACVKVCPRHIIELRKKGPKNRRVFVSCVNKDKGAVARKACQAACIGCGKCQKVCKFDAITVVNNISYIDDSKCRLCTQCVDACPTHAIVKVHFPIKRNVVKLEEEKEEQA</sequence>
<evidence type="ECO:0000256" key="7">
    <source>
        <dbReference type="ARBA" id="ARBA00023004"/>
    </source>
</evidence>
<feature type="binding site" evidence="10">
    <location>
        <position position="179"/>
    </location>
    <ligand>
        <name>[4Fe-4S] cluster</name>
        <dbReference type="ChEBI" id="CHEBI:49883"/>
        <label>3</label>
    </ligand>
</feature>
<dbReference type="PROSITE" id="PS51656">
    <property type="entry name" value="4FE4S"/>
    <property type="match status" value="1"/>
</dbReference>
<protein>
    <recommendedName>
        <fullName evidence="10">Ion-translocating oxidoreductase complex subunit B</fullName>
        <ecNumber evidence="10">7.-.-.-</ecNumber>
    </recommendedName>
    <alternativeName>
        <fullName evidence="10">Rnf electron transport complex subunit B</fullName>
    </alternativeName>
</protein>
<evidence type="ECO:0000256" key="2">
    <source>
        <dbReference type="ARBA" id="ARBA00022485"/>
    </source>
</evidence>
<feature type="binding site" evidence="10">
    <location>
        <position position="145"/>
    </location>
    <ligand>
        <name>[4Fe-4S] cluster</name>
        <dbReference type="ChEBI" id="CHEBI:49883"/>
        <label>2</label>
    </ligand>
</feature>
<feature type="binding site" evidence="10">
    <location>
        <position position="176"/>
    </location>
    <ligand>
        <name>[4Fe-4S] cluster</name>
        <dbReference type="ChEBI" id="CHEBI:49883"/>
        <label>3</label>
    </ligand>
</feature>
<feature type="binding site" evidence="10">
    <location>
        <position position="57"/>
    </location>
    <ligand>
        <name>[4Fe-4S] cluster</name>
        <dbReference type="ChEBI" id="CHEBI:49883"/>
        <label>1</label>
    </ligand>
</feature>
<keyword evidence="1 10" id="KW-0813">Transport</keyword>
<keyword evidence="2 10" id="KW-0004">4Fe-4S</keyword>
<organism evidence="13 14">
    <name type="scientific">Hallella faecis</name>
    <dbReference type="NCBI Taxonomy" id="2841596"/>
    <lineage>
        <taxon>Bacteria</taxon>
        <taxon>Pseudomonadati</taxon>
        <taxon>Bacteroidota</taxon>
        <taxon>Bacteroidia</taxon>
        <taxon>Bacteroidales</taxon>
        <taxon>Prevotellaceae</taxon>
        <taxon>Hallella</taxon>
    </lineage>
</organism>
<accession>A0ABV1FNU5</accession>
<dbReference type="SUPFAM" id="SSF54862">
    <property type="entry name" value="4Fe-4S ferredoxins"/>
    <property type="match status" value="2"/>
</dbReference>
<evidence type="ECO:0000256" key="8">
    <source>
        <dbReference type="ARBA" id="ARBA00023014"/>
    </source>
</evidence>
<proteinExistence type="inferred from homology"/>
<feature type="binding site" evidence="10">
    <location>
        <position position="186"/>
    </location>
    <ligand>
        <name>[4Fe-4S] cluster</name>
        <dbReference type="ChEBI" id="CHEBI:49883"/>
        <label>2</label>
    </ligand>
</feature>
<feature type="domain" description="4Fe-4S ferredoxin-type" evidence="11">
    <location>
        <begin position="213"/>
        <end position="243"/>
    </location>
</feature>
<feature type="binding site" evidence="10">
    <location>
        <position position="52"/>
    </location>
    <ligand>
        <name>[4Fe-4S] cluster</name>
        <dbReference type="ChEBI" id="CHEBI:49883"/>
        <label>1</label>
    </ligand>
</feature>
<evidence type="ECO:0000313" key="13">
    <source>
        <dbReference type="EMBL" id="MEQ2486074.1"/>
    </source>
</evidence>
<feature type="binding site" evidence="10">
    <location>
        <position position="49"/>
    </location>
    <ligand>
        <name>[4Fe-4S] cluster</name>
        <dbReference type="ChEBI" id="CHEBI:49883"/>
        <label>1</label>
    </ligand>
</feature>
<keyword evidence="6 10" id="KW-0249">Electron transport</keyword>
<keyword evidence="4 10" id="KW-0677">Repeat</keyword>
<dbReference type="InterPro" id="IPR007202">
    <property type="entry name" value="4Fe-4S_dom"/>
</dbReference>
<dbReference type="EC" id="7.-.-.-" evidence="10"/>
<keyword evidence="10" id="KW-1003">Cell membrane</keyword>
<evidence type="ECO:0000256" key="1">
    <source>
        <dbReference type="ARBA" id="ARBA00022448"/>
    </source>
</evidence>
<dbReference type="Pfam" id="PF12838">
    <property type="entry name" value="Fer4_7"/>
    <property type="match status" value="2"/>
</dbReference>
<dbReference type="EMBL" id="JBBNFP010000007">
    <property type="protein sequence ID" value="MEQ2486074.1"/>
    <property type="molecule type" value="Genomic_DNA"/>
</dbReference>
<feature type="binding site" evidence="10">
    <location>
        <position position="148"/>
    </location>
    <ligand>
        <name>[4Fe-4S] cluster</name>
        <dbReference type="ChEBI" id="CHEBI:49883"/>
        <label>2</label>
    </ligand>
</feature>
<dbReference type="PROSITE" id="PS51379">
    <property type="entry name" value="4FE4S_FER_2"/>
    <property type="match status" value="4"/>
</dbReference>
<comment type="caution">
    <text evidence="13">The sequence shown here is derived from an EMBL/GenBank/DDBJ whole genome shotgun (WGS) entry which is preliminary data.</text>
</comment>
<dbReference type="Gene3D" id="1.10.15.40">
    <property type="entry name" value="Electron transport complex subunit B, putative Fe-S cluster"/>
    <property type="match status" value="1"/>
</dbReference>
<dbReference type="InterPro" id="IPR017900">
    <property type="entry name" value="4Fe4S_Fe_S_CS"/>
</dbReference>
<comment type="cofactor">
    <cofactor evidence="10">
        <name>[4Fe-4S] cluster</name>
        <dbReference type="ChEBI" id="CHEBI:49883"/>
    </cofactor>
    <text evidence="10">Binds 3 [4Fe-4S] clusters.</text>
</comment>
<name>A0ABV1FNU5_9BACT</name>
<dbReference type="CDD" id="cd10549">
    <property type="entry name" value="MtMvhB_like"/>
    <property type="match status" value="1"/>
</dbReference>
<comment type="function">
    <text evidence="10">Part of a membrane-bound complex that couples electron transfer with translocation of ions across the membrane.</text>
</comment>
<dbReference type="Pfam" id="PF04060">
    <property type="entry name" value="FeS"/>
    <property type="match status" value="1"/>
</dbReference>
<dbReference type="PANTHER" id="PTHR43560:SF1">
    <property type="entry name" value="ION-TRANSLOCATING OXIDOREDUCTASE COMPLEX SUBUNIT B"/>
    <property type="match status" value="1"/>
</dbReference>